<dbReference type="PANTHER" id="PTHR42709:SF6">
    <property type="entry name" value="UNDECAPRENYL PHOSPHATE TRANSPORTER A"/>
    <property type="match status" value="1"/>
</dbReference>
<evidence type="ECO:0000256" key="6">
    <source>
        <dbReference type="SAM" id="Phobius"/>
    </source>
</evidence>
<dbReference type="EMBL" id="JACDTY010000001">
    <property type="protein sequence ID" value="MBA1138819.1"/>
    <property type="molecule type" value="Genomic_DNA"/>
</dbReference>
<evidence type="ECO:0000313" key="9">
    <source>
        <dbReference type="Proteomes" id="UP000558284"/>
    </source>
</evidence>
<sequence length="205" mass="21742">MKAYLNQTLERLLDAVDLPSVLLASFVEKFMPLLPSYVLFPAIGMGAADGIDLLLRCLIATIGSVAGAAGWYLVGALGGPHRIRGMVVRYGPSVLLKVALYDRIAASYRGRPFGITVAGQLVPTVRIFQALPAGVLRLPLLPFLAATAIGAQCWIVPLAAAGYFLRRQGWSAPQVGTGLFTALLTIEVAALLIVLAAARWRSNAS</sequence>
<protein>
    <submittedName>
        <fullName evidence="8">VTT domain-containing protein</fullName>
    </submittedName>
</protein>
<dbReference type="PANTHER" id="PTHR42709">
    <property type="entry name" value="ALKALINE PHOSPHATASE LIKE PROTEIN"/>
    <property type="match status" value="1"/>
</dbReference>
<comment type="caution">
    <text evidence="8">The sequence shown here is derived from an EMBL/GenBank/DDBJ whole genome shotgun (WGS) entry which is preliminary data.</text>
</comment>
<feature type="transmembrane region" description="Helical" evidence="6">
    <location>
        <begin position="53"/>
        <end position="74"/>
    </location>
</feature>
<feature type="transmembrane region" description="Helical" evidence="6">
    <location>
        <begin position="177"/>
        <end position="198"/>
    </location>
</feature>
<keyword evidence="4 6" id="KW-1133">Transmembrane helix</keyword>
<evidence type="ECO:0000256" key="1">
    <source>
        <dbReference type="ARBA" id="ARBA00004651"/>
    </source>
</evidence>
<dbReference type="Pfam" id="PF09335">
    <property type="entry name" value="VTT_dom"/>
    <property type="match status" value="1"/>
</dbReference>
<dbReference type="GO" id="GO:0005886">
    <property type="term" value="C:plasma membrane"/>
    <property type="evidence" value="ECO:0007669"/>
    <property type="project" value="UniProtKB-SubCell"/>
</dbReference>
<evidence type="ECO:0000259" key="7">
    <source>
        <dbReference type="Pfam" id="PF09335"/>
    </source>
</evidence>
<gene>
    <name evidence="8" type="ORF">H0241_00915</name>
</gene>
<evidence type="ECO:0000313" key="8">
    <source>
        <dbReference type="EMBL" id="MBA1138819.1"/>
    </source>
</evidence>
<name>A0A838AZ10_9HYPH</name>
<dbReference type="InterPro" id="IPR032816">
    <property type="entry name" value="VTT_dom"/>
</dbReference>
<evidence type="ECO:0000256" key="3">
    <source>
        <dbReference type="ARBA" id="ARBA00022692"/>
    </source>
</evidence>
<keyword evidence="3 6" id="KW-0812">Transmembrane</keyword>
<feature type="domain" description="VTT" evidence="7">
    <location>
        <begin position="35"/>
        <end position="163"/>
    </location>
</feature>
<dbReference type="InterPro" id="IPR051311">
    <property type="entry name" value="DedA_domain"/>
</dbReference>
<feature type="transmembrane region" description="Helical" evidence="6">
    <location>
        <begin position="20"/>
        <end position="41"/>
    </location>
</feature>
<organism evidence="8 9">
    <name type="scientific">Mesorhizobium neociceri</name>
    <dbReference type="NCBI Taxonomy" id="1307853"/>
    <lineage>
        <taxon>Bacteria</taxon>
        <taxon>Pseudomonadati</taxon>
        <taxon>Pseudomonadota</taxon>
        <taxon>Alphaproteobacteria</taxon>
        <taxon>Hyphomicrobiales</taxon>
        <taxon>Phyllobacteriaceae</taxon>
        <taxon>Mesorhizobium</taxon>
    </lineage>
</organism>
<keyword evidence="9" id="KW-1185">Reference proteome</keyword>
<evidence type="ECO:0000256" key="5">
    <source>
        <dbReference type="ARBA" id="ARBA00023136"/>
    </source>
</evidence>
<proteinExistence type="predicted"/>
<keyword evidence="5 6" id="KW-0472">Membrane</keyword>
<feature type="transmembrane region" description="Helical" evidence="6">
    <location>
        <begin position="140"/>
        <end position="165"/>
    </location>
</feature>
<reference evidence="8 9" key="1">
    <citation type="submission" date="2020-07" db="EMBL/GenBank/DDBJ databases">
        <title>Definition of the novel symbiovar canariense within Mesorhizobium novociceri, a new species of genus Mesorhizobium nodulating Cicer canariense in the Caldera de Taburiente National Park (La Palma, Canary Islands).</title>
        <authorList>
            <person name="Leon-Barrios M."/>
            <person name="Perez-Yepez J."/>
            <person name="Flores-Felix J.D."/>
            <person name="Ramirez-Baena M.H."/>
            <person name="Pulido-Suarez L."/>
            <person name="Igual J.M."/>
            <person name="Velazquez E."/>
            <person name="Peix A."/>
        </authorList>
    </citation>
    <scope>NUCLEOTIDE SEQUENCE [LARGE SCALE GENOMIC DNA]</scope>
    <source>
        <strain evidence="8 9">CCANP35</strain>
    </source>
</reference>
<keyword evidence="2" id="KW-1003">Cell membrane</keyword>
<dbReference type="RefSeq" id="WP_181055558.1">
    <property type="nucleotide sequence ID" value="NZ_JACDTY010000001.1"/>
</dbReference>
<dbReference type="AlphaFoldDB" id="A0A838AZ10"/>
<comment type="subcellular location">
    <subcellularLocation>
        <location evidence="1">Cell membrane</location>
        <topology evidence="1">Multi-pass membrane protein</topology>
    </subcellularLocation>
</comment>
<evidence type="ECO:0000256" key="4">
    <source>
        <dbReference type="ARBA" id="ARBA00022989"/>
    </source>
</evidence>
<evidence type="ECO:0000256" key="2">
    <source>
        <dbReference type="ARBA" id="ARBA00022475"/>
    </source>
</evidence>
<dbReference type="Proteomes" id="UP000558284">
    <property type="component" value="Unassembled WGS sequence"/>
</dbReference>
<accession>A0A838AZ10</accession>